<dbReference type="AlphaFoldDB" id="M2WJX5"/>
<feature type="region of interest" description="Disordered" evidence="1">
    <location>
        <begin position="169"/>
        <end position="203"/>
    </location>
</feature>
<feature type="compositionally biased region" description="Basic and acidic residues" evidence="1">
    <location>
        <begin position="257"/>
        <end position="268"/>
    </location>
</feature>
<evidence type="ECO:0000313" key="2">
    <source>
        <dbReference type="EMBL" id="EME39258.1"/>
    </source>
</evidence>
<dbReference type="HOGENOM" id="CLU_821417_0_0_1"/>
<gene>
    <name evidence="2" type="ORF">DOTSEDRAFT_28427</name>
</gene>
<feature type="compositionally biased region" description="Polar residues" evidence="1">
    <location>
        <begin position="185"/>
        <end position="195"/>
    </location>
</feature>
<reference evidence="3" key="1">
    <citation type="journal article" date="2012" name="PLoS Genet.">
        <title>The genomes of the fungal plant pathogens Cladosporium fulvum and Dothistroma septosporum reveal adaptation to different hosts and lifestyles but also signatures of common ancestry.</title>
        <authorList>
            <person name="de Wit P.J.G.M."/>
            <person name="van der Burgt A."/>
            <person name="Oekmen B."/>
            <person name="Stergiopoulos I."/>
            <person name="Abd-Elsalam K.A."/>
            <person name="Aerts A.L."/>
            <person name="Bahkali A.H."/>
            <person name="Beenen H.G."/>
            <person name="Chettri P."/>
            <person name="Cox M.P."/>
            <person name="Datema E."/>
            <person name="de Vries R.P."/>
            <person name="Dhillon B."/>
            <person name="Ganley A.R."/>
            <person name="Griffiths S.A."/>
            <person name="Guo Y."/>
            <person name="Hamelin R.C."/>
            <person name="Henrissat B."/>
            <person name="Kabir M.S."/>
            <person name="Jashni M.K."/>
            <person name="Kema G."/>
            <person name="Klaubauf S."/>
            <person name="Lapidus A."/>
            <person name="Levasseur A."/>
            <person name="Lindquist E."/>
            <person name="Mehrabi R."/>
            <person name="Ohm R.A."/>
            <person name="Owen T.J."/>
            <person name="Salamov A."/>
            <person name="Schwelm A."/>
            <person name="Schijlen E."/>
            <person name="Sun H."/>
            <person name="van den Burg H.A."/>
            <person name="van Ham R.C.H.J."/>
            <person name="Zhang S."/>
            <person name="Goodwin S.B."/>
            <person name="Grigoriev I.V."/>
            <person name="Collemare J."/>
            <person name="Bradshaw R.E."/>
        </authorList>
    </citation>
    <scope>NUCLEOTIDE SEQUENCE [LARGE SCALE GENOMIC DNA]</scope>
    <source>
        <strain evidence="3">NZE10 / CBS 128990</strain>
    </source>
</reference>
<dbReference type="Proteomes" id="UP000016933">
    <property type="component" value="Unassembled WGS sequence"/>
</dbReference>
<feature type="compositionally biased region" description="Basic and acidic residues" evidence="1">
    <location>
        <begin position="121"/>
        <end position="139"/>
    </location>
</feature>
<name>M2WJX5_DOTSN</name>
<proteinExistence type="predicted"/>
<dbReference type="EMBL" id="KB446545">
    <property type="protein sequence ID" value="EME39258.1"/>
    <property type="molecule type" value="Genomic_DNA"/>
</dbReference>
<organism evidence="2 3">
    <name type="scientific">Dothistroma septosporum (strain NZE10 / CBS 128990)</name>
    <name type="common">Red band needle blight fungus</name>
    <name type="synonym">Mycosphaerella pini</name>
    <dbReference type="NCBI Taxonomy" id="675120"/>
    <lineage>
        <taxon>Eukaryota</taxon>
        <taxon>Fungi</taxon>
        <taxon>Dikarya</taxon>
        <taxon>Ascomycota</taxon>
        <taxon>Pezizomycotina</taxon>
        <taxon>Dothideomycetes</taxon>
        <taxon>Dothideomycetidae</taxon>
        <taxon>Mycosphaerellales</taxon>
        <taxon>Mycosphaerellaceae</taxon>
        <taxon>Dothistroma</taxon>
    </lineage>
</organism>
<evidence type="ECO:0000256" key="1">
    <source>
        <dbReference type="SAM" id="MobiDB-lite"/>
    </source>
</evidence>
<sequence length="338" mass="37857">MNSGKPAEDRASQIAALHGSLTQRAVISEPEPTDNSVGHTATMLDEAITAGVSRRIPLKQRVPNIADSVQRHQSAALQVPSQQLDPAQQGKVGQLLERRRDEVEQADVDELRQSAEQLYEEAERSVSQEYGDVKQSDKQRLDEIDRQIVEPCDESKLVQPCDRGKRRSMLKGVSLLRPTNDDESGTANNMTAENNASKKKERKRRAFANRLSSLMILSKAPAMTSGTLGSDYSNEHQTLKHRERRSLANVLLLRPPHLNEDEANDDKSTQSSSQLPEPDFGPPDLCSTLEKYIKDRLEVTTDREKQRFLMGYMNGLRRGGMITRFETKGKGKEKAPSR</sequence>
<protein>
    <submittedName>
        <fullName evidence="2">Uncharacterized protein</fullName>
    </submittedName>
</protein>
<accession>M2WJX5</accession>
<keyword evidence="3" id="KW-1185">Reference proteome</keyword>
<feature type="region of interest" description="Disordered" evidence="1">
    <location>
        <begin position="119"/>
        <end position="139"/>
    </location>
</feature>
<evidence type="ECO:0000313" key="3">
    <source>
        <dbReference type="Proteomes" id="UP000016933"/>
    </source>
</evidence>
<feature type="region of interest" description="Disordered" evidence="1">
    <location>
        <begin position="257"/>
        <end position="285"/>
    </location>
</feature>
<reference evidence="2 3" key="2">
    <citation type="journal article" date="2012" name="PLoS Pathog.">
        <title>Diverse lifestyles and strategies of plant pathogenesis encoded in the genomes of eighteen Dothideomycetes fungi.</title>
        <authorList>
            <person name="Ohm R.A."/>
            <person name="Feau N."/>
            <person name="Henrissat B."/>
            <person name="Schoch C.L."/>
            <person name="Horwitz B.A."/>
            <person name="Barry K.W."/>
            <person name="Condon B.J."/>
            <person name="Copeland A.C."/>
            <person name="Dhillon B."/>
            <person name="Glaser F."/>
            <person name="Hesse C.N."/>
            <person name="Kosti I."/>
            <person name="LaButti K."/>
            <person name="Lindquist E.A."/>
            <person name="Lucas S."/>
            <person name="Salamov A.A."/>
            <person name="Bradshaw R.E."/>
            <person name="Ciuffetti L."/>
            <person name="Hamelin R.C."/>
            <person name="Kema G.H.J."/>
            <person name="Lawrence C."/>
            <person name="Scott J.A."/>
            <person name="Spatafora J.W."/>
            <person name="Turgeon B.G."/>
            <person name="de Wit P.J.G.M."/>
            <person name="Zhong S."/>
            <person name="Goodwin S.B."/>
            <person name="Grigoriev I.V."/>
        </authorList>
    </citation>
    <scope>NUCLEOTIDE SEQUENCE [LARGE SCALE GENOMIC DNA]</scope>
    <source>
        <strain evidence="3">NZE10 / CBS 128990</strain>
    </source>
</reference>